<dbReference type="Proteomes" id="UP000000233">
    <property type="component" value="Chromosome"/>
</dbReference>
<keyword evidence="1" id="KW-0808">Transferase</keyword>
<dbReference type="AlphaFoldDB" id="A4VP54"/>
<dbReference type="GO" id="GO:0005737">
    <property type="term" value="C:cytoplasm"/>
    <property type="evidence" value="ECO:0007669"/>
    <property type="project" value="TreeGrafter"/>
</dbReference>
<evidence type="ECO:0000313" key="8">
    <source>
        <dbReference type="EMBL" id="ABP80755.1"/>
    </source>
</evidence>
<dbReference type="InterPro" id="IPR007835">
    <property type="entry name" value="MOFRL"/>
</dbReference>
<dbReference type="InterPro" id="IPR025286">
    <property type="entry name" value="MOFRL_assoc_dom"/>
</dbReference>
<evidence type="ECO:0000256" key="4">
    <source>
        <dbReference type="ARBA" id="ARBA00022840"/>
    </source>
</evidence>
<evidence type="ECO:0000256" key="2">
    <source>
        <dbReference type="ARBA" id="ARBA00022741"/>
    </source>
</evidence>
<evidence type="ECO:0000256" key="5">
    <source>
        <dbReference type="SAM" id="MobiDB-lite"/>
    </source>
</evidence>
<feature type="region of interest" description="Disordered" evidence="5">
    <location>
        <begin position="1"/>
        <end position="55"/>
    </location>
</feature>
<dbReference type="Gene3D" id="3.40.50.10180">
    <property type="entry name" value="Glycerate kinase, MOFRL-like N-terminal domain"/>
    <property type="match status" value="1"/>
</dbReference>
<dbReference type="InterPro" id="IPR037035">
    <property type="entry name" value="GK-like_C_sf"/>
</dbReference>
<feature type="domain" description="MOFRL" evidence="6">
    <location>
        <begin position="410"/>
        <end position="515"/>
    </location>
</feature>
<dbReference type="SUPFAM" id="SSF82544">
    <property type="entry name" value="GckA/TtuD-like"/>
    <property type="match status" value="1"/>
</dbReference>
<evidence type="ECO:0000313" key="9">
    <source>
        <dbReference type="Proteomes" id="UP000000233"/>
    </source>
</evidence>
<evidence type="ECO:0000259" key="7">
    <source>
        <dbReference type="Pfam" id="PF13660"/>
    </source>
</evidence>
<organism evidence="8 9">
    <name type="scientific">Stutzerimonas stutzeri (strain A1501)</name>
    <name type="common">Pseudomonas stutzeri</name>
    <dbReference type="NCBI Taxonomy" id="379731"/>
    <lineage>
        <taxon>Bacteria</taxon>
        <taxon>Pseudomonadati</taxon>
        <taxon>Pseudomonadota</taxon>
        <taxon>Gammaproteobacteria</taxon>
        <taxon>Pseudomonadales</taxon>
        <taxon>Pseudomonadaceae</taxon>
        <taxon>Stutzerimonas</taxon>
    </lineage>
</organism>
<dbReference type="Pfam" id="PF13660">
    <property type="entry name" value="DUF4147"/>
    <property type="match status" value="1"/>
</dbReference>
<dbReference type="PANTHER" id="PTHR12227:SF0">
    <property type="entry name" value="GLYCERATE KINASE"/>
    <property type="match status" value="1"/>
</dbReference>
<sequence length="526" mass="56113">MGQRPHLQGQTDRVVGHRNARAAPLKGPGQRCVRSESSRLPTTSMTCASQPDRRHQTAPFRFARHKESRPDCRAGRFQLQTLALALASPKVWNRLQTSYKELQMTLDPQALLRQLFDSAIEAAHPRHVLADHLPEDRSGRAIVIGAGKAAAAMAEAIEKVWEGELSGLVVTRYEHHADCRRIEVVEAAHPVPDDAGERVARRVLELVSNLEESDRVIFLLSGGGSSLLALPAEGISLADKQAINKALLRSGAHIGEMNCVRKHLSAIKGGRLARACWPASVYTYAISDVPGDEATVIASGPTVADPTTSAEALAILERYHIEVPANVRAWLEDPRSETLKPGDPMLSRSHFQLIATPQQSLDAAAQAALDAGITPLILGDLEGEAREVAKVHAGIARQVVLHGQPIAAPCVILSGGETTVTVRGNGRGGRNAEFLLALTEALQGLPGVYALAGDTDGIDGSEDNAGALMTPDSFARAEALGLRAADSLADNDGYGYFAALDSLIVTGPTRTNVNDFRAILILPSSD</sequence>
<keyword evidence="4" id="KW-0067">ATP-binding</keyword>
<gene>
    <name evidence="8" type="ordered locus">PST_3117</name>
</gene>
<accession>A4VP54</accession>
<proteinExistence type="predicted"/>
<dbReference type="KEGG" id="psa:PST_3117"/>
<dbReference type="Pfam" id="PF05161">
    <property type="entry name" value="MOFRL"/>
    <property type="match status" value="1"/>
</dbReference>
<name>A4VP54_STUS1</name>
<protein>
    <submittedName>
        <fullName evidence="8">Hydroxypyruvate reductase, putative</fullName>
    </submittedName>
</protein>
<keyword evidence="2" id="KW-0547">Nucleotide-binding</keyword>
<dbReference type="HOGENOM" id="CLU_032279_1_0_6"/>
<keyword evidence="9" id="KW-1185">Reference proteome</keyword>
<feature type="domain" description="MOFRL-associated" evidence="7">
    <location>
        <begin position="112"/>
        <end position="332"/>
    </location>
</feature>
<evidence type="ECO:0000256" key="1">
    <source>
        <dbReference type="ARBA" id="ARBA00022679"/>
    </source>
</evidence>
<reference evidence="8 9" key="1">
    <citation type="journal article" date="2008" name="Proc. Natl. Acad. Sci. U.S.A.">
        <title>Nitrogen fixation island and rhizosphere competence traits in the genome of root-associated Pseudomonas stutzeri A1501.</title>
        <authorList>
            <person name="Yan Y."/>
            <person name="Yang J."/>
            <person name="Dou Y."/>
            <person name="Chen M."/>
            <person name="Ping S."/>
            <person name="Peng J."/>
            <person name="Lu W."/>
            <person name="Zhang W."/>
            <person name="Yao Z."/>
            <person name="Li H."/>
            <person name="Liu W."/>
            <person name="He S."/>
            <person name="Geng L."/>
            <person name="Zhang X."/>
            <person name="Yang F."/>
            <person name="Yu H."/>
            <person name="Zhan Y."/>
            <person name="Li D."/>
            <person name="Lin Z."/>
            <person name="Wang Y."/>
            <person name="Elmerich C."/>
            <person name="Lin M."/>
            <person name="Jin Q."/>
        </authorList>
    </citation>
    <scope>NUCLEOTIDE SEQUENCE [LARGE SCALE GENOMIC DNA]</scope>
    <source>
        <strain evidence="8 9">A1501</strain>
    </source>
</reference>
<dbReference type="GO" id="GO:0008887">
    <property type="term" value="F:glycerate kinase activity"/>
    <property type="evidence" value="ECO:0007669"/>
    <property type="project" value="InterPro"/>
</dbReference>
<dbReference type="PANTHER" id="PTHR12227">
    <property type="entry name" value="GLYCERATE KINASE"/>
    <property type="match status" value="1"/>
</dbReference>
<evidence type="ECO:0000259" key="6">
    <source>
        <dbReference type="Pfam" id="PF05161"/>
    </source>
</evidence>
<dbReference type="eggNOG" id="COG2379">
    <property type="taxonomic scope" value="Bacteria"/>
</dbReference>
<dbReference type="InterPro" id="IPR038614">
    <property type="entry name" value="GK_N_sf"/>
</dbReference>
<keyword evidence="3" id="KW-0418">Kinase</keyword>
<dbReference type="EMBL" id="CP000304">
    <property type="protein sequence ID" value="ABP80755.1"/>
    <property type="molecule type" value="Genomic_DNA"/>
</dbReference>
<feature type="compositionally biased region" description="Polar residues" evidence="5">
    <location>
        <begin position="38"/>
        <end position="49"/>
    </location>
</feature>
<dbReference type="Gene3D" id="3.40.1480.10">
    <property type="entry name" value="MOFRL domain"/>
    <property type="match status" value="1"/>
</dbReference>
<dbReference type="FunFam" id="3.40.50.10180:FF:000001">
    <property type="entry name" value="Glycerate kinase"/>
    <property type="match status" value="1"/>
</dbReference>
<dbReference type="InterPro" id="IPR039760">
    <property type="entry name" value="MOFRL_protein"/>
</dbReference>
<dbReference type="GO" id="GO:0005524">
    <property type="term" value="F:ATP binding"/>
    <property type="evidence" value="ECO:0007669"/>
    <property type="project" value="UniProtKB-KW"/>
</dbReference>
<evidence type="ECO:0000256" key="3">
    <source>
        <dbReference type="ARBA" id="ARBA00022777"/>
    </source>
</evidence>
<dbReference type="FunFam" id="3.40.1480.10:FF:000002">
    <property type="entry name" value="Glycerate kinase"/>
    <property type="match status" value="1"/>
</dbReference>